<feature type="domain" description="Lipase" evidence="6">
    <location>
        <begin position="46"/>
        <end position="314"/>
    </location>
</feature>
<keyword evidence="8" id="KW-1185">Reference proteome</keyword>
<dbReference type="GO" id="GO:0016298">
    <property type="term" value="F:lipase activity"/>
    <property type="evidence" value="ECO:0007669"/>
    <property type="project" value="InterPro"/>
</dbReference>
<evidence type="ECO:0000256" key="2">
    <source>
        <dbReference type="ARBA" id="ARBA00010701"/>
    </source>
</evidence>
<protein>
    <recommendedName>
        <fullName evidence="6">Lipase domain-containing protein</fullName>
    </recommendedName>
</protein>
<evidence type="ECO:0000313" key="7">
    <source>
        <dbReference type="EMBL" id="KAF9408317.1"/>
    </source>
</evidence>
<dbReference type="InterPro" id="IPR029058">
    <property type="entry name" value="AB_hydrolase_fold"/>
</dbReference>
<sequence length="337" mass="38658">MLLWSVFFILLCFIVKVIKKVNTMVRFTDLCKKFGQVFVPAKYDPDTQNSYLLYTRKNPTESQILLLGNEKLLEASNFNPNRRTAVLLHGWIDHPDGRFSRIVRSAFLEADDMNVIVVDWKDGADIANYFTGIKNTVKSGEGVARFITWLNHMTGADLSLYHIVGYSMGGHQAGVVGRNLDGKVGYITGLDPAGPFWRFNKHKLKKTDAQYTEVIHTHRWLGYFAPLGHVDFYPNSGVWNTCKCWTVICTHDRCFKYFAESLRSGGFTGRRCQNLRDAKLGRSTLPETLKMGGVIPKTGKAGIYYMQTNETPPFSREILFRRFVFFLLFFYETFFVI</sequence>
<dbReference type="CDD" id="cd00707">
    <property type="entry name" value="Pancreat_lipase_like"/>
    <property type="match status" value="1"/>
</dbReference>
<dbReference type="PRINTS" id="PR00821">
    <property type="entry name" value="TAGLIPASE"/>
</dbReference>
<dbReference type="PANTHER" id="PTHR11610:SF173">
    <property type="entry name" value="LIPASE DOMAIN-CONTAINING PROTEIN-RELATED"/>
    <property type="match status" value="1"/>
</dbReference>
<dbReference type="SUPFAM" id="SSF53474">
    <property type="entry name" value="alpha/beta-Hydrolases"/>
    <property type="match status" value="1"/>
</dbReference>
<accession>A0A835G6U2</accession>
<name>A0A835G6U2_SPOEX</name>
<dbReference type="AlphaFoldDB" id="A0A835G6U2"/>
<dbReference type="InterPro" id="IPR000734">
    <property type="entry name" value="TAG_lipase"/>
</dbReference>
<proteinExistence type="inferred from homology"/>
<dbReference type="GO" id="GO:0016042">
    <property type="term" value="P:lipid catabolic process"/>
    <property type="evidence" value="ECO:0007669"/>
    <property type="project" value="TreeGrafter"/>
</dbReference>
<dbReference type="GO" id="GO:0017171">
    <property type="term" value="F:serine hydrolase activity"/>
    <property type="evidence" value="ECO:0007669"/>
    <property type="project" value="TreeGrafter"/>
</dbReference>
<comment type="subcellular location">
    <subcellularLocation>
        <location evidence="1">Secreted</location>
    </subcellularLocation>
</comment>
<reference evidence="7" key="1">
    <citation type="submission" date="2020-08" db="EMBL/GenBank/DDBJ databases">
        <title>Spodoptera exigua strain:BAW_Kor-Di-RS1 Genome sequencing and assembly.</title>
        <authorList>
            <person name="Kim J."/>
            <person name="Nam H.Y."/>
            <person name="Kwon M."/>
            <person name="Choi J.H."/>
            <person name="Cho S.R."/>
            <person name="Kim G.-H."/>
        </authorList>
    </citation>
    <scope>NUCLEOTIDE SEQUENCE</scope>
    <source>
        <strain evidence="7">BAW_Kor-Di-RS1</strain>
        <tissue evidence="7">Whole-body</tissue>
    </source>
</reference>
<dbReference type="Proteomes" id="UP000648187">
    <property type="component" value="Unassembled WGS sequence"/>
</dbReference>
<evidence type="ECO:0000256" key="1">
    <source>
        <dbReference type="ARBA" id="ARBA00004613"/>
    </source>
</evidence>
<evidence type="ECO:0000256" key="4">
    <source>
        <dbReference type="RuleBase" id="RU004262"/>
    </source>
</evidence>
<evidence type="ECO:0000256" key="5">
    <source>
        <dbReference type="SAM" id="SignalP"/>
    </source>
</evidence>
<dbReference type="EMBL" id="JACKWZ010000391">
    <property type="protein sequence ID" value="KAF9408317.1"/>
    <property type="molecule type" value="Genomic_DNA"/>
</dbReference>
<feature type="chain" id="PRO_5032603417" description="Lipase domain-containing protein" evidence="5">
    <location>
        <begin position="20"/>
        <end position="337"/>
    </location>
</feature>
<evidence type="ECO:0000259" key="6">
    <source>
        <dbReference type="Pfam" id="PF00151"/>
    </source>
</evidence>
<dbReference type="GO" id="GO:0005615">
    <property type="term" value="C:extracellular space"/>
    <property type="evidence" value="ECO:0007669"/>
    <property type="project" value="TreeGrafter"/>
</dbReference>
<evidence type="ECO:0000256" key="3">
    <source>
        <dbReference type="ARBA" id="ARBA00022525"/>
    </source>
</evidence>
<dbReference type="PANTHER" id="PTHR11610">
    <property type="entry name" value="LIPASE"/>
    <property type="match status" value="1"/>
</dbReference>
<organism evidence="7 8">
    <name type="scientific">Spodoptera exigua</name>
    <name type="common">Beet armyworm</name>
    <name type="synonym">Noctua fulgens</name>
    <dbReference type="NCBI Taxonomy" id="7107"/>
    <lineage>
        <taxon>Eukaryota</taxon>
        <taxon>Metazoa</taxon>
        <taxon>Ecdysozoa</taxon>
        <taxon>Arthropoda</taxon>
        <taxon>Hexapoda</taxon>
        <taxon>Insecta</taxon>
        <taxon>Pterygota</taxon>
        <taxon>Neoptera</taxon>
        <taxon>Endopterygota</taxon>
        <taxon>Lepidoptera</taxon>
        <taxon>Glossata</taxon>
        <taxon>Ditrysia</taxon>
        <taxon>Noctuoidea</taxon>
        <taxon>Noctuidae</taxon>
        <taxon>Amphipyrinae</taxon>
        <taxon>Spodoptera</taxon>
    </lineage>
</organism>
<feature type="signal peptide" evidence="5">
    <location>
        <begin position="1"/>
        <end position="19"/>
    </location>
</feature>
<dbReference type="InterPro" id="IPR033906">
    <property type="entry name" value="Lipase_N"/>
</dbReference>
<dbReference type="InterPro" id="IPR013818">
    <property type="entry name" value="Lipase"/>
</dbReference>
<comment type="caution">
    <text evidence="7">The sequence shown here is derived from an EMBL/GenBank/DDBJ whole genome shotgun (WGS) entry which is preliminary data.</text>
</comment>
<gene>
    <name evidence="7" type="ORF">HW555_011954</name>
</gene>
<keyword evidence="3" id="KW-0964">Secreted</keyword>
<keyword evidence="5" id="KW-0732">Signal</keyword>
<dbReference type="Pfam" id="PF00151">
    <property type="entry name" value="Lipase"/>
    <property type="match status" value="1"/>
</dbReference>
<comment type="similarity">
    <text evidence="2 4">Belongs to the AB hydrolase superfamily. Lipase family.</text>
</comment>
<evidence type="ECO:0000313" key="8">
    <source>
        <dbReference type="Proteomes" id="UP000648187"/>
    </source>
</evidence>
<dbReference type="Gene3D" id="3.40.50.1820">
    <property type="entry name" value="alpha/beta hydrolase"/>
    <property type="match status" value="1"/>
</dbReference>